<keyword evidence="6" id="KW-1185">Reference proteome</keyword>
<protein>
    <submittedName>
        <fullName evidence="4">Bromodomain-containing protein</fullName>
    </submittedName>
</protein>
<dbReference type="EMBL" id="AUWU02000003">
    <property type="protein sequence ID" value="KAH0575652.1"/>
    <property type="molecule type" value="Genomic_DNA"/>
</dbReference>
<evidence type="ECO:0000256" key="2">
    <source>
        <dbReference type="PROSITE-ProRule" id="PRU00035"/>
    </source>
</evidence>
<dbReference type="CDD" id="cd04369">
    <property type="entry name" value="Bromodomain"/>
    <property type="match status" value="1"/>
</dbReference>
<evidence type="ECO:0000313" key="6">
    <source>
        <dbReference type="Proteomes" id="UP000018208"/>
    </source>
</evidence>
<reference evidence="5" key="2">
    <citation type="submission" date="2020-12" db="EMBL/GenBank/DDBJ databases">
        <title>New Spironucleus salmonicida genome in near-complete chromosomes.</title>
        <authorList>
            <person name="Xu F."/>
            <person name="Kurt Z."/>
            <person name="Jimenez-Gonzalez A."/>
            <person name="Astvaldsson A."/>
            <person name="Andersson J.O."/>
            <person name="Svard S.G."/>
        </authorList>
    </citation>
    <scope>NUCLEOTIDE SEQUENCE</scope>
    <source>
        <strain evidence="5">ATCC 50377</strain>
    </source>
</reference>
<dbReference type="EMBL" id="KI546046">
    <property type="protein sequence ID" value="EST47160.1"/>
    <property type="molecule type" value="Genomic_DNA"/>
</dbReference>
<dbReference type="Gene3D" id="1.20.920.10">
    <property type="entry name" value="Bromodomain-like"/>
    <property type="match status" value="1"/>
</dbReference>
<evidence type="ECO:0000313" key="4">
    <source>
        <dbReference type="EMBL" id="EST47160.1"/>
    </source>
</evidence>
<evidence type="ECO:0000256" key="1">
    <source>
        <dbReference type="ARBA" id="ARBA00023117"/>
    </source>
</evidence>
<accession>V6LRH4</accession>
<name>V6LRH4_9EUKA</name>
<proteinExistence type="predicted"/>
<dbReference type="SUPFAM" id="SSF47370">
    <property type="entry name" value="Bromodomain"/>
    <property type="match status" value="1"/>
</dbReference>
<keyword evidence="1 2" id="KW-0103">Bromodomain</keyword>
<dbReference type="Pfam" id="PF00439">
    <property type="entry name" value="Bromodomain"/>
    <property type="match status" value="1"/>
</dbReference>
<evidence type="ECO:0000313" key="5">
    <source>
        <dbReference type="EMBL" id="KAH0575652.1"/>
    </source>
</evidence>
<dbReference type="VEuPathDB" id="GiardiaDB:SS50377_23292"/>
<sequence length="229" mass="26347">MNQLQSYFDCHITQQGKDILTKIQSLTKKDYYEIFLTPIAESPLYDQVFKKYYEEKISRPISFKQIKRSLDKNAYPNLGSLFYHLYLIVNNSFLFNGRLKETTAQLATLDIFKAIIQCAHCLIPDTKQIINENNFDQVFEILETFQTSAQVIGRERVSIERRLAAVQKIRIKLKEIGEAAAKDAIEGIKQWVGEDSPGPLQLSKYGELIEEISLKLQAGNFSGKLQKMK</sequence>
<dbReference type="Proteomes" id="UP000018208">
    <property type="component" value="Unassembled WGS sequence"/>
</dbReference>
<evidence type="ECO:0000259" key="3">
    <source>
        <dbReference type="PROSITE" id="PS50014"/>
    </source>
</evidence>
<dbReference type="PROSITE" id="PS50014">
    <property type="entry name" value="BROMODOMAIN_2"/>
    <property type="match status" value="1"/>
</dbReference>
<dbReference type="InterPro" id="IPR001487">
    <property type="entry name" value="Bromodomain"/>
</dbReference>
<organism evidence="4">
    <name type="scientific">Spironucleus salmonicida</name>
    <dbReference type="NCBI Taxonomy" id="348837"/>
    <lineage>
        <taxon>Eukaryota</taxon>
        <taxon>Metamonada</taxon>
        <taxon>Diplomonadida</taxon>
        <taxon>Hexamitidae</taxon>
        <taxon>Hexamitinae</taxon>
        <taxon>Spironucleus</taxon>
    </lineage>
</organism>
<feature type="domain" description="Bromo" evidence="3">
    <location>
        <begin position="27"/>
        <end position="103"/>
    </location>
</feature>
<reference evidence="4 5" key="1">
    <citation type="journal article" date="2014" name="PLoS Genet.">
        <title>The Genome of Spironucleus salmonicida Highlights a Fish Pathogen Adapted to Fluctuating Environments.</title>
        <authorList>
            <person name="Xu F."/>
            <person name="Jerlstrom-Hultqvist J."/>
            <person name="Einarsson E."/>
            <person name="Astvaldsson A."/>
            <person name="Svard S.G."/>
            <person name="Andersson J.O."/>
        </authorList>
    </citation>
    <scope>NUCLEOTIDE SEQUENCE</scope>
    <source>
        <strain evidence="5">ATCC 50377</strain>
    </source>
</reference>
<gene>
    <name evidence="4" type="ORF">SS50377_12671</name>
    <name evidence="5" type="ORF">SS50377_23292</name>
</gene>
<dbReference type="InterPro" id="IPR036427">
    <property type="entry name" value="Bromodomain-like_sf"/>
</dbReference>
<dbReference type="SMART" id="SM00297">
    <property type="entry name" value="BROMO"/>
    <property type="match status" value="1"/>
</dbReference>
<dbReference type="AlphaFoldDB" id="V6LRH4"/>